<dbReference type="GO" id="GO:0071376">
    <property type="term" value="P:cellular response to corticotropin-releasing hormone stimulus"/>
    <property type="evidence" value="ECO:0007669"/>
    <property type="project" value="TreeGrafter"/>
</dbReference>
<dbReference type="PROSITE" id="PS51843">
    <property type="entry name" value="NR_LBD"/>
    <property type="match status" value="1"/>
</dbReference>
<dbReference type="Gene3D" id="3.30.50.10">
    <property type="entry name" value="Erythroid Transcription Factor GATA-1, subunit A"/>
    <property type="match status" value="1"/>
</dbReference>
<keyword evidence="2 10" id="KW-0479">Metal-binding</keyword>
<keyword evidence="14" id="KW-1185">Reference proteome</keyword>
<dbReference type="OrthoDB" id="5952118at2759"/>
<evidence type="ECO:0000256" key="11">
    <source>
        <dbReference type="SAM" id="MobiDB-lite"/>
    </source>
</evidence>
<feature type="domain" description="NR LBD" evidence="13">
    <location>
        <begin position="575"/>
        <end position="810"/>
    </location>
</feature>
<feature type="region of interest" description="Disordered" evidence="11">
    <location>
        <begin position="297"/>
        <end position="376"/>
    </location>
</feature>
<keyword evidence="5 10" id="KW-0805">Transcription regulation</keyword>
<dbReference type="PRINTS" id="PR01284">
    <property type="entry name" value="NUCLEARECPTR"/>
</dbReference>
<dbReference type="SUPFAM" id="SSF57716">
    <property type="entry name" value="Glucocorticoid receptor-like (DNA-binding domain)"/>
    <property type="match status" value="1"/>
</dbReference>
<dbReference type="CDD" id="cd06945">
    <property type="entry name" value="NR_LBD_Nurr1_like"/>
    <property type="match status" value="1"/>
</dbReference>
<sequence>MALSLAGPSLLATTTGIMSVSECWLRYRQTVLRATEQSSTRFDGNIQRRMMLVGPATATTYPMHSQAGPSILNVDFADIFDYLQESADPSSDTPCTCGVQVDAETSQGLSSPLSQTSSTGVQDSPLPQPQQAGPPRTAMPSYVGKIEVMPAGFTPSEAAFQATYETGNLPLPSFQETYGNFLSFALDRSPYGEDSEYASLTPLGGTSADGMEFPSMADANQNLANSTMLPVTSSYNATETETYHHPQQQQHHSQQPQNQYSSHQQRISPRTCSVSSPVYTSAPQPATFQYSLSQADTQPSFSGLGSVNFPRDPIPPQPPAQSYSGYTGSGPGVSGGVPEPPRSLGSFPSATPQGWASELGNVGDELGMPPHTVPAPHRSAAVMHSELSTPRYDNLDIKPLPIPYPSVSMGASMNPPPPPPSCSNPGQAAMHMGSSLRGRKPNPIQLPICTEASAGLPSTSHHHHHHSKNSPGHEGMLCAVCGDSAACQHYGVRTCEGCKGFFKRTVQKNAKYVCLATKNCTVDKRRRNRCQYCRYQKCLAVGMVKEVVRTASLKGRRGRLPTKQRPSHDVSPPSPPVSLITALVRAHVDASPAKANLNYDQFQLPDVSTSPPSTTDQLKQFYENFCSSIEVLRAWARKVPGFSELCEEDQELLFQSSCLELFVLKMAYRLNQNDNLVIFCNGNALHPQQCERGFGEWLEDIRAFSKVLSTLEVDISTFACLSALVLVTERHGTKDPAKVSQLQNRIIGCLNDHVTFNTSAPNRANFLSRILLQLPELRVLSQKGLQRLYSLKVEGAVQAPQLVEKMFQPNLPY</sequence>
<feature type="compositionally biased region" description="Polar residues" evidence="11">
    <location>
        <begin position="103"/>
        <end position="122"/>
    </location>
</feature>
<dbReference type="SMART" id="SM00430">
    <property type="entry name" value="HOLI"/>
    <property type="match status" value="1"/>
</dbReference>
<feature type="domain" description="Nuclear receptor" evidence="12">
    <location>
        <begin position="475"/>
        <end position="550"/>
    </location>
</feature>
<dbReference type="InterPro" id="IPR003070">
    <property type="entry name" value="NR4A1-3"/>
</dbReference>
<dbReference type="GO" id="GO:0000978">
    <property type="term" value="F:RNA polymerase II cis-regulatory region sequence-specific DNA binding"/>
    <property type="evidence" value="ECO:0007669"/>
    <property type="project" value="TreeGrafter"/>
</dbReference>
<dbReference type="InterPro" id="IPR001628">
    <property type="entry name" value="Znf_hrmn_rcpt"/>
</dbReference>
<dbReference type="Gene3D" id="1.10.565.10">
    <property type="entry name" value="Retinoid X Receptor"/>
    <property type="match status" value="1"/>
</dbReference>
<dbReference type="GO" id="GO:0004879">
    <property type="term" value="F:nuclear receptor activity"/>
    <property type="evidence" value="ECO:0007669"/>
    <property type="project" value="InterPro"/>
</dbReference>
<dbReference type="SMART" id="SM00399">
    <property type="entry name" value="ZnF_C4"/>
    <property type="match status" value="1"/>
</dbReference>
<evidence type="ECO:0000256" key="2">
    <source>
        <dbReference type="ARBA" id="ARBA00022723"/>
    </source>
</evidence>
<evidence type="ECO:0000256" key="9">
    <source>
        <dbReference type="ARBA" id="ARBA00023242"/>
    </source>
</evidence>
<keyword evidence="3 10" id="KW-0863">Zinc-finger</keyword>
<evidence type="ECO:0000256" key="10">
    <source>
        <dbReference type="RuleBase" id="RU004334"/>
    </source>
</evidence>
<keyword evidence="8 10" id="KW-0675">Receptor</keyword>
<dbReference type="RefSeq" id="XP_022111535.1">
    <property type="nucleotide sequence ID" value="XM_022255843.1"/>
</dbReference>
<dbReference type="Pfam" id="PF00104">
    <property type="entry name" value="Hormone_recep"/>
    <property type="match status" value="1"/>
</dbReference>
<dbReference type="PROSITE" id="PS51030">
    <property type="entry name" value="NUCLEAR_REC_DBD_2"/>
    <property type="match status" value="1"/>
</dbReference>
<evidence type="ECO:0000256" key="5">
    <source>
        <dbReference type="ARBA" id="ARBA00023015"/>
    </source>
</evidence>
<evidence type="ECO:0000256" key="3">
    <source>
        <dbReference type="ARBA" id="ARBA00022771"/>
    </source>
</evidence>
<dbReference type="SUPFAM" id="SSF48508">
    <property type="entry name" value="Nuclear receptor ligand-binding domain"/>
    <property type="match status" value="1"/>
</dbReference>
<feature type="region of interest" description="Disordered" evidence="11">
    <location>
        <begin position="238"/>
        <end position="278"/>
    </location>
</feature>
<evidence type="ECO:0000256" key="4">
    <source>
        <dbReference type="ARBA" id="ARBA00022833"/>
    </source>
</evidence>
<dbReference type="PROSITE" id="PS00031">
    <property type="entry name" value="NUCLEAR_REC_DBD_1"/>
    <property type="match status" value="1"/>
</dbReference>
<dbReference type="Pfam" id="PF00105">
    <property type="entry name" value="zf-C4"/>
    <property type="match status" value="1"/>
</dbReference>
<keyword evidence="7 10" id="KW-0804">Transcription</keyword>
<dbReference type="PANTHER" id="PTHR24085:SF4">
    <property type="entry name" value="NUCLEAR HORMONE RECEPTOR HR38-RELATED"/>
    <property type="match status" value="1"/>
</dbReference>
<evidence type="ECO:0000259" key="13">
    <source>
        <dbReference type="PROSITE" id="PS51843"/>
    </source>
</evidence>
<evidence type="ECO:0000256" key="8">
    <source>
        <dbReference type="ARBA" id="ARBA00023170"/>
    </source>
</evidence>
<dbReference type="GO" id="GO:0005634">
    <property type="term" value="C:nucleus"/>
    <property type="evidence" value="ECO:0007669"/>
    <property type="project" value="UniProtKB-SubCell"/>
</dbReference>
<reference evidence="15" key="1">
    <citation type="submission" date="2025-08" db="UniProtKB">
        <authorList>
            <consortium name="RefSeq"/>
        </authorList>
    </citation>
    <scope>IDENTIFICATION</scope>
</reference>
<accession>A0A8B8A3M4</accession>
<feature type="compositionally biased region" description="Low complexity" evidence="11">
    <location>
        <begin position="245"/>
        <end position="265"/>
    </location>
</feature>
<organism evidence="14 15">
    <name type="scientific">Acanthaster planci</name>
    <name type="common">Crown-of-thorns starfish</name>
    <dbReference type="NCBI Taxonomy" id="133434"/>
    <lineage>
        <taxon>Eukaryota</taxon>
        <taxon>Metazoa</taxon>
        <taxon>Echinodermata</taxon>
        <taxon>Eleutherozoa</taxon>
        <taxon>Asterozoa</taxon>
        <taxon>Asteroidea</taxon>
        <taxon>Valvatacea</taxon>
        <taxon>Valvatida</taxon>
        <taxon>Acanthasteridae</taxon>
        <taxon>Acanthaster</taxon>
    </lineage>
</organism>
<dbReference type="InterPro" id="IPR001723">
    <property type="entry name" value="Nuclear_hrmn_rcpt"/>
</dbReference>
<dbReference type="PRINTS" id="PR00047">
    <property type="entry name" value="STROIDFINGER"/>
</dbReference>
<dbReference type="AlphaFoldDB" id="A0A8B8A3M4"/>
<comment type="subcellular location">
    <subcellularLocation>
        <location evidence="1 10">Nucleus</location>
    </subcellularLocation>
</comment>
<protein>
    <submittedName>
        <fullName evidence="15">Nuclear receptor subfamily 4 group A member 2-like isoform X1</fullName>
    </submittedName>
</protein>
<evidence type="ECO:0000256" key="6">
    <source>
        <dbReference type="ARBA" id="ARBA00023125"/>
    </source>
</evidence>
<dbReference type="InterPro" id="IPR035500">
    <property type="entry name" value="NHR-like_dom_sf"/>
</dbReference>
<name>A0A8B8A3M4_ACAPL</name>
<dbReference type="InterPro" id="IPR013088">
    <property type="entry name" value="Znf_NHR/GATA"/>
</dbReference>
<dbReference type="GO" id="GO:0008270">
    <property type="term" value="F:zinc ion binding"/>
    <property type="evidence" value="ECO:0007669"/>
    <property type="project" value="UniProtKB-KW"/>
</dbReference>
<dbReference type="InterPro" id="IPR000536">
    <property type="entry name" value="Nucl_hrmn_rcpt_lig-bd"/>
</dbReference>
<feature type="region of interest" description="Disordered" evidence="11">
    <location>
        <begin position="103"/>
        <end position="140"/>
    </location>
</feature>
<dbReference type="PRINTS" id="PR00398">
    <property type="entry name" value="STRDHORMONER"/>
</dbReference>
<dbReference type="CDD" id="cd06969">
    <property type="entry name" value="NR_DBD_NGFI-B"/>
    <property type="match status" value="1"/>
</dbReference>
<evidence type="ECO:0000256" key="7">
    <source>
        <dbReference type="ARBA" id="ARBA00023163"/>
    </source>
</evidence>
<dbReference type="GO" id="GO:0035259">
    <property type="term" value="F:nuclear glucocorticoid receptor binding"/>
    <property type="evidence" value="ECO:0007669"/>
    <property type="project" value="TreeGrafter"/>
</dbReference>
<proteinExistence type="inferred from homology"/>
<evidence type="ECO:0000259" key="12">
    <source>
        <dbReference type="PROSITE" id="PS51030"/>
    </source>
</evidence>
<dbReference type="PANTHER" id="PTHR24085">
    <property type="entry name" value="NUCLEAR HORMONE RECEPTOR"/>
    <property type="match status" value="1"/>
</dbReference>
<dbReference type="GO" id="GO:0005667">
    <property type="term" value="C:transcription regulator complex"/>
    <property type="evidence" value="ECO:0007669"/>
    <property type="project" value="TreeGrafter"/>
</dbReference>
<gene>
    <name evidence="15" type="primary">LOC110990746</name>
</gene>
<feature type="region of interest" description="Disordered" evidence="11">
    <location>
        <begin position="408"/>
        <end position="444"/>
    </location>
</feature>
<feature type="compositionally biased region" description="Polar residues" evidence="11">
    <location>
        <begin position="266"/>
        <end position="278"/>
    </location>
</feature>
<evidence type="ECO:0000256" key="1">
    <source>
        <dbReference type="ARBA" id="ARBA00004123"/>
    </source>
</evidence>
<keyword evidence="4 10" id="KW-0862">Zinc</keyword>
<evidence type="ECO:0000313" key="14">
    <source>
        <dbReference type="Proteomes" id="UP000694845"/>
    </source>
</evidence>
<dbReference type="GeneID" id="110990746"/>
<comment type="similarity">
    <text evidence="10">Belongs to the nuclear hormone receptor family.</text>
</comment>
<keyword evidence="9 10" id="KW-0539">Nucleus</keyword>
<dbReference type="KEGG" id="aplc:110990746"/>
<dbReference type="FunFam" id="3.30.50.10:FF:000009">
    <property type="entry name" value="nuclear receptor subfamily 4 group A member 2"/>
    <property type="match status" value="1"/>
</dbReference>
<evidence type="ECO:0000313" key="15">
    <source>
        <dbReference type="RefSeq" id="XP_022111535.1"/>
    </source>
</evidence>
<dbReference type="Proteomes" id="UP000694845">
    <property type="component" value="Unplaced"/>
</dbReference>
<keyword evidence="6 10" id="KW-0238">DNA-binding</keyword>